<evidence type="ECO:0000259" key="4">
    <source>
        <dbReference type="PROSITE" id="PS50975"/>
    </source>
</evidence>
<dbReference type="PANTHER" id="PTHR23132">
    <property type="entry name" value="D-ALANINE--D-ALANINE LIGASE"/>
    <property type="match status" value="1"/>
</dbReference>
<dbReference type="PROSITE" id="PS50975">
    <property type="entry name" value="ATP_GRASP"/>
    <property type="match status" value="1"/>
</dbReference>
<dbReference type="GO" id="GO:0008716">
    <property type="term" value="F:D-alanine-D-alanine ligase activity"/>
    <property type="evidence" value="ECO:0007669"/>
    <property type="project" value="InterPro"/>
</dbReference>
<dbReference type="AlphaFoldDB" id="A0A7Y0A4T2"/>
<dbReference type="SUPFAM" id="SSF56059">
    <property type="entry name" value="Glutathione synthetase ATP-binding domain-like"/>
    <property type="match status" value="1"/>
</dbReference>
<dbReference type="RefSeq" id="WP_169230051.1">
    <property type="nucleotide sequence ID" value="NZ_JABBGF010000001.1"/>
</dbReference>
<dbReference type="Gene3D" id="3.30.1490.20">
    <property type="entry name" value="ATP-grasp fold, A domain"/>
    <property type="match status" value="1"/>
</dbReference>
<evidence type="ECO:0000313" key="5">
    <source>
        <dbReference type="EMBL" id="NML56674.1"/>
    </source>
</evidence>
<evidence type="ECO:0000313" key="6">
    <source>
        <dbReference type="Proteomes" id="UP000552615"/>
    </source>
</evidence>
<dbReference type="InterPro" id="IPR011761">
    <property type="entry name" value="ATP-grasp"/>
</dbReference>
<organism evidence="5 6">
    <name type="scientific">Chryseobacterium cheonjiense</name>
    <dbReference type="NCBI Taxonomy" id="2728845"/>
    <lineage>
        <taxon>Bacteria</taxon>
        <taxon>Pseudomonadati</taxon>
        <taxon>Bacteroidota</taxon>
        <taxon>Flavobacteriia</taxon>
        <taxon>Flavobacteriales</taxon>
        <taxon>Weeksellaceae</taxon>
        <taxon>Chryseobacterium group</taxon>
        <taxon>Chryseobacterium</taxon>
    </lineage>
</organism>
<evidence type="ECO:0000256" key="1">
    <source>
        <dbReference type="ARBA" id="ARBA00010871"/>
    </source>
</evidence>
<keyword evidence="6" id="KW-1185">Reference proteome</keyword>
<keyword evidence="3" id="KW-0067">ATP-binding</keyword>
<keyword evidence="2" id="KW-0436">Ligase</keyword>
<evidence type="ECO:0000256" key="2">
    <source>
        <dbReference type="ARBA" id="ARBA00022598"/>
    </source>
</evidence>
<comment type="similarity">
    <text evidence="1">Belongs to the D-alanine--D-alanine ligase family.</text>
</comment>
<evidence type="ECO:0000256" key="3">
    <source>
        <dbReference type="PROSITE-ProRule" id="PRU00409"/>
    </source>
</evidence>
<protein>
    <submittedName>
        <fullName evidence="5">ATP-grasp domain-containing protein</fullName>
    </submittedName>
</protein>
<dbReference type="Proteomes" id="UP000552615">
    <property type="component" value="Unassembled WGS sequence"/>
</dbReference>
<name>A0A7Y0A4T2_9FLAO</name>
<dbReference type="GO" id="GO:0046872">
    <property type="term" value="F:metal ion binding"/>
    <property type="evidence" value="ECO:0007669"/>
    <property type="project" value="InterPro"/>
</dbReference>
<dbReference type="EMBL" id="JABBGF010000001">
    <property type="protein sequence ID" value="NML56674.1"/>
    <property type="molecule type" value="Genomic_DNA"/>
</dbReference>
<dbReference type="Gene3D" id="3.30.470.20">
    <property type="entry name" value="ATP-grasp fold, B domain"/>
    <property type="match status" value="1"/>
</dbReference>
<keyword evidence="3" id="KW-0547">Nucleotide-binding</keyword>
<dbReference type="InterPro" id="IPR011095">
    <property type="entry name" value="Dala_Dala_lig_C"/>
</dbReference>
<feature type="domain" description="ATP-grasp" evidence="4">
    <location>
        <begin position="122"/>
        <end position="344"/>
    </location>
</feature>
<comment type="caution">
    <text evidence="5">The sequence shown here is derived from an EMBL/GenBank/DDBJ whole genome shotgun (WGS) entry which is preliminary data.</text>
</comment>
<dbReference type="GO" id="GO:0005524">
    <property type="term" value="F:ATP binding"/>
    <property type="evidence" value="ECO:0007669"/>
    <property type="project" value="UniProtKB-UniRule"/>
</dbReference>
<dbReference type="PANTHER" id="PTHR23132:SF23">
    <property type="entry name" value="D-ALANINE--D-ALANINE LIGASE B"/>
    <property type="match status" value="1"/>
</dbReference>
<dbReference type="InterPro" id="IPR013815">
    <property type="entry name" value="ATP_grasp_subdomain_1"/>
</dbReference>
<accession>A0A7Y0A4T2</accession>
<dbReference type="Pfam" id="PF07478">
    <property type="entry name" value="Dala_Dala_lig_C"/>
    <property type="match status" value="1"/>
</dbReference>
<sequence length="364" mass="40713">MNRKVALLHQAKQPPLKSGIIKPMKIGGYADSSADIAFSLGKSGVNIITPMDIPRTTEDLEWSFPDTVDGIKDAISRGADTIWLNTVLYSGHPIESFKKSNVSIIGQLPLAVDIFDDKITTNKLLQSFNLPVPDNTVIHQGRFTITQEFDFPVVIKPIRGRGSQGVTVVHNDAELQKNIKTFFNSNQYGSSLYIESFLPGEELTITVMPPGDYQVVGKNIRKDYYWSLPPVRRFNHKDGIAPYNGAVAVINNSKVLNDSESAEQPVIDLMKSCEKAAEIVKAKAPIRIDCRGDSIGRYLLFDLNMKPNMTGSSRPGREDQDSLSALAARKIGWSYDELLLNILHQRWNISDIEKFRNLKNYLLF</sequence>
<gene>
    <name evidence="5" type="ORF">HHL20_04880</name>
</gene>
<reference evidence="5 6" key="1">
    <citation type="submission" date="2020-04" db="EMBL/GenBank/DDBJ databases">
        <title>Chryseobacterium sp. RJ-7-14 sp. nov., isolated from Jeju soil.</title>
        <authorList>
            <person name="Dahal R.H."/>
            <person name="Chaudhary D.K."/>
        </authorList>
    </citation>
    <scope>NUCLEOTIDE SEQUENCE [LARGE SCALE GENOMIC DNA]</scope>
    <source>
        <strain evidence="5 6">RJ-7-14</strain>
    </source>
</reference>
<proteinExistence type="inferred from homology"/>